<sequence length="543" mass="59894">MKLKDLSVRIRLSLLIGIALLALVALELNNIYERRQGLYESRRQELTFLINSAHGVLNHFYQLTQSNQLSTEEAQTQAVSVIEAMDYGEGHYFFILDQNALSIAHGEQPNLKGTDFSNTTTASGDRVFQRMSQLATQTNAADFFDYEWDKPGIDGLQPKSSYVRSFAPWSWVVGTGVYVDDIEAAFFNAALKMMLKLLLTAALLVVVGLWLVRTITKPLERIRQVMAVAAEQKDLTQRTALDAHDELGRVGQQLDSMLTTFHTLIGDLSQSADQVMSSSEQLASSAEQASVGLRNQSSETDQLSAAMNQMTSTIQEISHNASTTAETADQTDQEAQNGCQEVENTINFLQALTDQLTSSAETIQRLEQDTEKIGKVLEEIQGISEQTNLLALNAAIEAARAGDSGRGFAVVADEVRQLAQRTQSSTQEIYDMNTRLRTGTKEAVDAMQASQASSEQSMAKARNAGEELIRIVERMNHIRDLTTQVATATEQQTQVSDEMNQNLVNIARVSEETAETAEIVATNSAQLSQLATQLQHHVAYFKV</sequence>
<evidence type="ECO:0000256" key="9">
    <source>
        <dbReference type="SAM" id="Phobius"/>
    </source>
</evidence>
<evidence type="ECO:0000313" key="12">
    <source>
        <dbReference type="EMBL" id="ODC04402.1"/>
    </source>
</evidence>
<accession>A0A1E2VC32</accession>
<evidence type="ECO:0000256" key="6">
    <source>
        <dbReference type="ARBA" id="ARBA00023224"/>
    </source>
</evidence>
<keyword evidence="2" id="KW-1003">Cell membrane</keyword>
<proteinExistence type="inferred from homology"/>
<dbReference type="Gene3D" id="3.30.450.20">
    <property type="entry name" value="PAS domain"/>
    <property type="match status" value="1"/>
</dbReference>
<comment type="subcellular location">
    <subcellularLocation>
        <location evidence="1">Cell membrane</location>
        <topology evidence="1">Multi-pass membrane protein</topology>
    </subcellularLocation>
</comment>
<dbReference type="SUPFAM" id="SSF58104">
    <property type="entry name" value="Methyl-accepting chemotaxis protein (MCP) signaling domain"/>
    <property type="match status" value="1"/>
</dbReference>
<dbReference type="Pfam" id="PF00672">
    <property type="entry name" value="HAMP"/>
    <property type="match status" value="1"/>
</dbReference>
<evidence type="ECO:0000259" key="11">
    <source>
        <dbReference type="PROSITE" id="PS50885"/>
    </source>
</evidence>
<comment type="similarity">
    <text evidence="7">Belongs to the methyl-accepting chemotaxis (MCP) protein family.</text>
</comment>
<dbReference type="RefSeq" id="WP_068999383.1">
    <property type="nucleotide sequence ID" value="NZ_MDTQ01000001.1"/>
</dbReference>
<keyword evidence="4 9" id="KW-1133">Transmembrane helix</keyword>
<dbReference type="SMART" id="SM01049">
    <property type="entry name" value="Cache_2"/>
    <property type="match status" value="1"/>
</dbReference>
<dbReference type="FunFam" id="1.10.287.950:FF:000001">
    <property type="entry name" value="Methyl-accepting chemotaxis sensory transducer"/>
    <property type="match status" value="1"/>
</dbReference>
<dbReference type="SMART" id="SM00283">
    <property type="entry name" value="MA"/>
    <property type="match status" value="1"/>
</dbReference>
<dbReference type="InterPro" id="IPR004089">
    <property type="entry name" value="MCPsignal_dom"/>
</dbReference>
<feature type="domain" description="Methyl-accepting transducer" evidence="10">
    <location>
        <begin position="271"/>
        <end position="507"/>
    </location>
</feature>
<dbReference type="CDD" id="cd11386">
    <property type="entry name" value="MCP_signal"/>
    <property type="match status" value="1"/>
</dbReference>
<evidence type="ECO:0000259" key="10">
    <source>
        <dbReference type="PROSITE" id="PS50111"/>
    </source>
</evidence>
<dbReference type="GO" id="GO:0004888">
    <property type="term" value="F:transmembrane signaling receptor activity"/>
    <property type="evidence" value="ECO:0007669"/>
    <property type="project" value="InterPro"/>
</dbReference>
<dbReference type="CDD" id="cd06225">
    <property type="entry name" value="HAMP"/>
    <property type="match status" value="1"/>
</dbReference>
<evidence type="ECO:0000256" key="3">
    <source>
        <dbReference type="ARBA" id="ARBA00022692"/>
    </source>
</evidence>
<evidence type="ECO:0000313" key="13">
    <source>
        <dbReference type="Proteomes" id="UP000094291"/>
    </source>
</evidence>
<comment type="caution">
    <text evidence="12">The sequence shown here is derived from an EMBL/GenBank/DDBJ whole genome shotgun (WGS) entry which is preliminary data.</text>
</comment>
<organism evidence="12 13">
    <name type="scientific">Terasakiispira papahanaumokuakeensis</name>
    <dbReference type="NCBI Taxonomy" id="197479"/>
    <lineage>
        <taxon>Bacteria</taxon>
        <taxon>Pseudomonadati</taxon>
        <taxon>Pseudomonadota</taxon>
        <taxon>Gammaproteobacteria</taxon>
        <taxon>Oceanospirillales</taxon>
        <taxon>Terasakiispira</taxon>
    </lineage>
</organism>
<feature type="transmembrane region" description="Helical" evidence="9">
    <location>
        <begin position="12"/>
        <end position="32"/>
    </location>
</feature>
<dbReference type="InterPro" id="IPR003660">
    <property type="entry name" value="HAMP_dom"/>
</dbReference>
<evidence type="ECO:0000256" key="2">
    <source>
        <dbReference type="ARBA" id="ARBA00022475"/>
    </source>
</evidence>
<dbReference type="Pfam" id="PF00015">
    <property type="entry name" value="MCPsignal"/>
    <property type="match status" value="1"/>
</dbReference>
<dbReference type="PROSITE" id="PS50111">
    <property type="entry name" value="CHEMOTAXIS_TRANSDUC_2"/>
    <property type="match status" value="1"/>
</dbReference>
<feature type="domain" description="HAMP" evidence="11">
    <location>
        <begin position="213"/>
        <end position="266"/>
    </location>
</feature>
<evidence type="ECO:0000256" key="5">
    <source>
        <dbReference type="ARBA" id="ARBA00023136"/>
    </source>
</evidence>
<evidence type="ECO:0008006" key="14">
    <source>
        <dbReference type="Google" id="ProtNLM"/>
    </source>
</evidence>
<dbReference type="PANTHER" id="PTHR32089">
    <property type="entry name" value="METHYL-ACCEPTING CHEMOTAXIS PROTEIN MCPB"/>
    <property type="match status" value="1"/>
</dbReference>
<dbReference type="AlphaFoldDB" id="A0A1E2VC32"/>
<name>A0A1E2VC32_9GAMM</name>
<dbReference type="InterPro" id="IPR004090">
    <property type="entry name" value="Chemotax_Me-accpt_rcpt"/>
</dbReference>
<dbReference type="SMART" id="SM00304">
    <property type="entry name" value="HAMP"/>
    <property type="match status" value="1"/>
</dbReference>
<keyword evidence="13" id="KW-1185">Reference proteome</keyword>
<dbReference type="PANTHER" id="PTHR32089:SF120">
    <property type="entry name" value="METHYL-ACCEPTING CHEMOTAXIS PROTEIN TLPQ"/>
    <property type="match status" value="1"/>
</dbReference>
<keyword evidence="6 8" id="KW-0807">Transducer</keyword>
<reference evidence="12 13" key="1">
    <citation type="submission" date="2016-08" db="EMBL/GenBank/DDBJ databases">
        <authorList>
            <person name="Seilhamer J.J."/>
        </authorList>
    </citation>
    <scope>NUCLEOTIDE SEQUENCE [LARGE SCALE GENOMIC DNA]</scope>
    <source>
        <strain evidence="12 13">PH27A</strain>
    </source>
</reference>
<keyword evidence="3 9" id="KW-0812">Transmembrane</keyword>
<evidence type="ECO:0000256" key="1">
    <source>
        <dbReference type="ARBA" id="ARBA00004651"/>
    </source>
</evidence>
<dbReference type="PROSITE" id="PS50885">
    <property type="entry name" value="HAMP"/>
    <property type="match status" value="1"/>
</dbReference>
<dbReference type="PRINTS" id="PR00260">
    <property type="entry name" value="CHEMTRNSDUCR"/>
</dbReference>
<dbReference type="Proteomes" id="UP000094291">
    <property type="component" value="Unassembled WGS sequence"/>
</dbReference>
<evidence type="ECO:0000256" key="4">
    <source>
        <dbReference type="ARBA" id="ARBA00022989"/>
    </source>
</evidence>
<evidence type="ECO:0000256" key="7">
    <source>
        <dbReference type="ARBA" id="ARBA00029447"/>
    </source>
</evidence>
<dbReference type="GO" id="GO:0006935">
    <property type="term" value="P:chemotaxis"/>
    <property type="evidence" value="ECO:0007669"/>
    <property type="project" value="InterPro"/>
</dbReference>
<dbReference type="InterPro" id="IPR033480">
    <property type="entry name" value="sCache_2"/>
</dbReference>
<gene>
    <name evidence="12" type="ORF">BFW38_13540</name>
</gene>
<feature type="transmembrane region" description="Helical" evidence="9">
    <location>
        <begin position="193"/>
        <end position="212"/>
    </location>
</feature>
<dbReference type="Pfam" id="PF17200">
    <property type="entry name" value="sCache_2"/>
    <property type="match status" value="1"/>
</dbReference>
<dbReference type="GO" id="GO:0007165">
    <property type="term" value="P:signal transduction"/>
    <property type="evidence" value="ECO:0007669"/>
    <property type="project" value="UniProtKB-KW"/>
</dbReference>
<keyword evidence="5 9" id="KW-0472">Membrane</keyword>
<dbReference type="GO" id="GO:0005886">
    <property type="term" value="C:plasma membrane"/>
    <property type="evidence" value="ECO:0007669"/>
    <property type="project" value="UniProtKB-SubCell"/>
</dbReference>
<dbReference type="STRING" id="197479.BFW38_13540"/>
<dbReference type="EMBL" id="MDTQ01000001">
    <property type="protein sequence ID" value="ODC04402.1"/>
    <property type="molecule type" value="Genomic_DNA"/>
</dbReference>
<evidence type="ECO:0000256" key="8">
    <source>
        <dbReference type="PROSITE-ProRule" id="PRU00284"/>
    </source>
</evidence>
<dbReference type="Gene3D" id="1.10.287.950">
    <property type="entry name" value="Methyl-accepting chemotaxis protein"/>
    <property type="match status" value="1"/>
</dbReference>
<protein>
    <recommendedName>
        <fullName evidence="14">Chemotaxis protein</fullName>
    </recommendedName>
</protein>